<accession>A0ABQ0JZ31</accession>
<reference evidence="2" key="1">
    <citation type="journal article" date="2015" name="Genome Announc.">
        <title>Draft Genome Sequence of an Anaerobic Ammonium-Oxidizing Bacterium, "Candidatus Brocadia sinica".</title>
        <authorList>
            <person name="Oshiki M."/>
            <person name="Shinyako-Hata K."/>
            <person name="Satoh H."/>
            <person name="Okabe S."/>
        </authorList>
    </citation>
    <scope>NUCLEOTIDE SEQUENCE [LARGE SCALE GENOMIC DNA]</scope>
    <source>
        <strain evidence="2">JPN1</strain>
    </source>
</reference>
<dbReference type="RefSeq" id="WP_052564006.1">
    <property type="nucleotide sequence ID" value="NZ_BAFN01000001.1"/>
</dbReference>
<evidence type="ECO:0000313" key="2">
    <source>
        <dbReference type="Proteomes" id="UP000032309"/>
    </source>
</evidence>
<organism evidence="1 2">
    <name type="scientific">Candidatus Brocadia sinica JPN1</name>
    <dbReference type="NCBI Taxonomy" id="1197129"/>
    <lineage>
        <taxon>Bacteria</taxon>
        <taxon>Pseudomonadati</taxon>
        <taxon>Planctomycetota</taxon>
        <taxon>Candidatus Brocadiia</taxon>
        <taxon>Candidatus Brocadiales</taxon>
        <taxon>Candidatus Brocadiaceae</taxon>
        <taxon>Candidatus Brocadia</taxon>
    </lineage>
</organism>
<proteinExistence type="predicted"/>
<protein>
    <submittedName>
        <fullName evidence="1">Uncharacterized protein</fullName>
    </submittedName>
</protein>
<gene>
    <name evidence="1" type="ORF">BROSI_A2480</name>
</gene>
<comment type="caution">
    <text evidence="1">The sequence shown here is derived from an EMBL/GenBank/DDBJ whole genome shotgun (WGS) entry which is preliminary data.</text>
</comment>
<dbReference type="EMBL" id="BAFN01000001">
    <property type="protein sequence ID" value="GAN33945.1"/>
    <property type="molecule type" value="Genomic_DNA"/>
</dbReference>
<name>A0ABQ0JZ31_9BACT</name>
<evidence type="ECO:0000313" key="1">
    <source>
        <dbReference type="EMBL" id="GAN33945.1"/>
    </source>
</evidence>
<sequence>MEQLIGQAKRLVARGLNPDRKWLESSLDSYNDESYRVSLLVLEGSPAKGYIIANYGTGQVIAFDDDGKG</sequence>
<dbReference type="Proteomes" id="UP000032309">
    <property type="component" value="Unassembled WGS sequence"/>
</dbReference>
<keyword evidence="2" id="KW-1185">Reference proteome</keyword>